<feature type="transmembrane region" description="Helical" evidence="7">
    <location>
        <begin position="204"/>
        <end position="234"/>
    </location>
</feature>
<dbReference type="InterPro" id="IPR050366">
    <property type="entry name" value="BP-dependent_transpt_permease"/>
</dbReference>
<dbReference type="SUPFAM" id="SSF161098">
    <property type="entry name" value="MetI-like"/>
    <property type="match status" value="1"/>
</dbReference>
<feature type="transmembrane region" description="Helical" evidence="7">
    <location>
        <begin position="254"/>
        <end position="283"/>
    </location>
</feature>
<keyword evidence="6 7" id="KW-0472">Membrane</keyword>
<accession>A0AAJ1C0J2</accession>
<dbReference type="Pfam" id="PF12911">
    <property type="entry name" value="OppC_N"/>
    <property type="match status" value="1"/>
</dbReference>
<comment type="similarity">
    <text evidence="7">Belongs to the binding-protein-dependent transport system permease family.</text>
</comment>
<evidence type="ECO:0000256" key="2">
    <source>
        <dbReference type="ARBA" id="ARBA00022448"/>
    </source>
</evidence>
<gene>
    <name evidence="9" type="ORF">NBH21_22655</name>
</gene>
<keyword evidence="3" id="KW-1003">Cell membrane</keyword>
<evidence type="ECO:0000256" key="4">
    <source>
        <dbReference type="ARBA" id="ARBA00022692"/>
    </source>
</evidence>
<dbReference type="CDD" id="cd06261">
    <property type="entry name" value="TM_PBP2"/>
    <property type="match status" value="1"/>
</dbReference>
<protein>
    <submittedName>
        <fullName evidence="9">ABC transporter permease</fullName>
    </submittedName>
</protein>
<evidence type="ECO:0000256" key="6">
    <source>
        <dbReference type="ARBA" id="ARBA00023136"/>
    </source>
</evidence>
<keyword evidence="5 7" id="KW-1133">Transmembrane helix</keyword>
<dbReference type="Pfam" id="PF00528">
    <property type="entry name" value="BPD_transp_1"/>
    <property type="match status" value="1"/>
</dbReference>
<name>A0AAJ1C0J2_9HYPH</name>
<feature type="domain" description="ABC transmembrane type-1" evidence="8">
    <location>
        <begin position="87"/>
        <end position="276"/>
    </location>
</feature>
<dbReference type="Gene3D" id="1.10.3720.10">
    <property type="entry name" value="MetI-like"/>
    <property type="match status" value="1"/>
</dbReference>
<dbReference type="GO" id="GO:0055085">
    <property type="term" value="P:transmembrane transport"/>
    <property type="evidence" value="ECO:0007669"/>
    <property type="project" value="InterPro"/>
</dbReference>
<feature type="transmembrane region" description="Helical" evidence="7">
    <location>
        <begin position="136"/>
        <end position="163"/>
    </location>
</feature>
<feature type="transmembrane region" description="Helical" evidence="7">
    <location>
        <begin position="91"/>
        <end position="116"/>
    </location>
</feature>
<dbReference type="InterPro" id="IPR035906">
    <property type="entry name" value="MetI-like_sf"/>
</dbReference>
<dbReference type="Proteomes" id="UP001155380">
    <property type="component" value="Unassembled WGS sequence"/>
</dbReference>
<evidence type="ECO:0000256" key="5">
    <source>
        <dbReference type="ARBA" id="ARBA00022989"/>
    </source>
</evidence>
<comment type="subcellular location">
    <subcellularLocation>
        <location evidence="1 7">Cell membrane</location>
        <topology evidence="1 7">Multi-pass membrane protein</topology>
    </subcellularLocation>
</comment>
<reference evidence="9" key="1">
    <citation type="submission" date="2022-06" db="EMBL/GenBank/DDBJ databases">
        <authorList>
            <person name="Sun Q."/>
        </authorList>
    </citation>
    <scope>NUCLEOTIDE SEQUENCE</scope>
    <source>
        <strain evidence="9">S101</strain>
    </source>
</reference>
<evidence type="ECO:0000256" key="3">
    <source>
        <dbReference type="ARBA" id="ARBA00022475"/>
    </source>
</evidence>
<feature type="transmembrane region" description="Helical" evidence="7">
    <location>
        <begin position="26"/>
        <end position="52"/>
    </location>
</feature>
<dbReference type="InterPro" id="IPR000515">
    <property type="entry name" value="MetI-like"/>
</dbReference>
<evidence type="ECO:0000313" key="9">
    <source>
        <dbReference type="EMBL" id="MCO5959579.1"/>
    </source>
</evidence>
<dbReference type="AlphaFoldDB" id="A0AAJ1C0J2"/>
<dbReference type="PROSITE" id="PS50928">
    <property type="entry name" value="ABC_TM1"/>
    <property type="match status" value="1"/>
</dbReference>
<dbReference type="InterPro" id="IPR025966">
    <property type="entry name" value="OppC_N"/>
</dbReference>
<evidence type="ECO:0000259" key="8">
    <source>
        <dbReference type="PROSITE" id="PS50928"/>
    </source>
</evidence>
<keyword evidence="2 7" id="KW-0813">Transport</keyword>
<organism evidence="9 10">
    <name type="scientific">Ciceribacter sichuanensis</name>
    <dbReference type="NCBI Taxonomy" id="2949647"/>
    <lineage>
        <taxon>Bacteria</taxon>
        <taxon>Pseudomonadati</taxon>
        <taxon>Pseudomonadota</taxon>
        <taxon>Alphaproteobacteria</taxon>
        <taxon>Hyphomicrobiales</taxon>
        <taxon>Rhizobiaceae</taxon>
        <taxon>Ciceribacter</taxon>
    </lineage>
</organism>
<evidence type="ECO:0000256" key="7">
    <source>
        <dbReference type="RuleBase" id="RU363032"/>
    </source>
</evidence>
<sequence>MSGSLSISVSSSRHLKLLRDVFRRPAGAIGGAWLVIVIFAAVFAPFLTGYAYDAQVLKEAFQPPSATHLLGTDEFGRDLLTRLMFGARTSLSVSSISILISVLCGMTLGAAAGYFGGAFDRMVTTVVDLSWSFPEILIALILVAIIGPGVGGTMAAIAVAYVAQFARLTRTQIMTLKEETYIEAARSLGASHRHILFAHLIPNALAPVLVSAMLATGDAIILEATLGFFGLGAQPPLPSWGSMMSSGSALLFKAPWIILFPGLAVAVTVIAINLFGDALIAALDVKSQLRRAE</sequence>
<evidence type="ECO:0000313" key="10">
    <source>
        <dbReference type="Proteomes" id="UP001155380"/>
    </source>
</evidence>
<dbReference type="RefSeq" id="WP_250913065.1">
    <property type="nucleotide sequence ID" value="NZ_JAMXLX010000010.1"/>
</dbReference>
<evidence type="ECO:0000256" key="1">
    <source>
        <dbReference type="ARBA" id="ARBA00004651"/>
    </source>
</evidence>
<comment type="caution">
    <text evidence="9">The sequence shown here is derived from an EMBL/GenBank/DDBJ whole genome shotgun (WGS) entry which is preliminary data.</text>
</comment>
<dbReference type="PANTHER" id="PTHR43386:SF25">
    <property type="entry name" value="PEPTIDE ABC TRANSPORTER PERMEASE PROTEIN"/>
    <property type="match status" value="1"/>
</dbReference>
<dbReference type="GO" id="GO:0005886">
    <property type="term" value="C:plasma membrane"/>
    <property type="evidence" value="ECO:0007669"/>
    <property type="project" value="UniProtKB-SubCell"/>
</dbReference>
<dbReference type="PANTHER" id="PTHR43386">
    <property type="entry name" value="OLIGOPEPTIDE TRANSPORT SYSTEM PERMEASE PROTEIN APPC"/>
    <property type="match status" value="1"/>
</dbReference>
<keyword evidence="4 7" id="KW-0812">Transmembrane</keyword>
<dbReference type="EMBL" id="JAMXLX010000010">
    <property type="protein sequence ID" value="MCO5959579.1"/>
    <property type="molecule type" value="Genomic_DNA"/>
</dbReference>
<proteinExistence type="inferred from homology"/>